<organism evidence="2 3">
    <name type="scientific">Pocillopora meandrina</name>
    <dbReference type="NCBI Taxonomy" id="46732"/>
    <lineage>
        <taxon>Eukaryota</taxon>
        <taxon>Metazoa</taxon>
        <taxon>Cnidaria</taxon>
        <taxon>Anthozoa</taxon>
        <taxon>Hexacorallia</taxon>
        <taxon>Scleractinia</taxon>
        <taxon>Astrocoeniina</taxon>
        <taxon>Pocilloporidae</taxon>
        <taxon>Pocillopora</taxon>
    </lineage>
</organism>
<sequence length="130" mass="15597">MENEANGLTDSFLARHNTNPTLRLELLSRNQNGSRHDQGTGMGAEIVGPWNVESLESTNNSHLALMQGVARATVQMNRRMREREQRELEREQLQINKDRREREIRMKRNREMIERERREMRRSRREWQEA</sequence>
<evidence type="ECO:0000313" key="2">
    <source>
        <dbReference type="EMBL" id="CAH3155831.1"/>
    </source>
</evidence>
<accession>A0AAU9XRR0</accession>
<dbReference type="Proteomes" id="UP001159428">
    <property type="component" value="Unassembled WGS sequence"/>
</dbReference>
<reference evidence="2 3" key="1">
    <citation type="submission" date="2022-05" db="EMBL/GenBank/DDBJ databases">
        <authorList>
            <consortium name="Genoscope - CEA"/>
            <person name="William W."/>
        </authorList>
    </citation>
    <scope>NUCLEOTIDE SEQUENCE [LARGE SCALE GENOMIC DNA]</scope>
</reference>
<gene>
    <name evidence="2" type="ORF">PMEA_00028176</name>
</gene>
<feature type="non-terminal residue" evidence="2">
    <location>
        <position position="130"/>
    </location>
</feature>
<name>A0AAU9XRR0_9CNID</name>
<keyword evidence="1" id="KW-0175">Coiled coil</keyword>
<feature type="coiled-coil region" evidence="1">
    <location>
        <begin position="81"/>
        <end position="130"/>
    </location>
</feature>
<dbReference type="AlphaFoldDB" id="A0AAU9XRR0"/>
<protein>
    <submittedName>
        <fullName evidence="2">Uncharacterized protein</fullName>
    </submittedName>
</protein>
<comment type="caution">
    <text evidence="2">The sequence shown here is derived from an EMBL/GenBank/DDBJ whole genome shotgun (WGS) entry which is preliminary data.</text>
</comment>
<proteinExistence type="predicted"/>
<evidence type="ECO:0000256" key="1">
    <source>
        <dbReference type="SAM" id="Coils"/>
    </source>
</evidence>
<dbReference type="EMBL" id="CALNXJ010000059">
    <property type="protein sequence ID" value="CAH3155831.1"/>
    <property type="molecule type" value="Genomic_DNA"/>
</dbReference>
<keyword evidence="3" id="KW-1185">Reference proteome</keyword>
<evidence type="ECO:0000313" key="3">
    <source>
        <dbReference type="Proteomes" id="UP001159428"/>
    </source>
</evidence>